<accession>A0ABW4AN14</accession>
<dbReference type="EMBL" id="JBHTMK010000052">
    <property type="protein sequence ID" value="MFD1371541.1"/>
    <property type="molecule type" value="Genomic_DNA"/>
</dbReference>
<proteinExistence type="predicted"/>
<feature type="compositionally biased region" description="Low complexity" evidence="1">
    <location>
        <begin position="36"/>
        <end position="49"/>
    </location>
</feature>
<protein>
    <submittedName>
        <fullName evidence="2">Uncharacterized protein</fullName>
    </submittedName>
</protein>
<feature type="compositionally biased region" description="Low complexity" evidence="1">
    <location>
        <begin position="63"/>
        <end position="86"/>
    </location>
</feature>
<gene>
    <name evidence="2" type="ORF">ACFQ5G_39945</name>
</gene>
<feature type="compositionally biased region" description="Low complexity" evidence="1">
    <location>
        <begin position="183"/>
        <end position="193"/>
    </location>
</feature>
<evidence type="ECO:0000313" key="2">
    <source>
        <dbReference type="EMBL" id="MFD1371541.1"/>
    </source>
</evidence>
<feature type="compositionally biased region" description="Low complexity" evidence="1">
    <location>
        <begin position="110"/>
        <end position="125"/>
    </location>
</feature>
<comment type="caution">
    <text evidence="2">The sequence shown here is derived from an EMBL/GenBank/DDBJ whole genome shotgun (WGS) entry which is preliminary data.</text>
</comment>
<dbReference type="RefSeq" id="WP_317791306.1">
    <property type="nucleotide sequence ID" value="NZ_AP028461.1"/>
</dbReference>
<dbReference type="Proteomes" id="UP001597183">
    <property type="component" value="Unassembled WGS sequence"/>
</dbReference>
<keyword evidence="3" id="KW-1185">Reference proteome</keyword>
<organism evidence="2 3">
    <name type="scientific">Actinoplanes sichuanensis</name>
    <dbReference type="NCBI Taxonomy" id="512349"/>
    <lineage>
        <taxon>Bacteria</taxon>
        <taxon>Bacillati</taxon>
        <taxon>Actinomycetota</taxon>
        <taxon>Actinomycetes</taxon>
        <taxon>Micromonosporales</taxon>
        <taxon>Micromonosporaceae</taxon>
        <taxon>Actinoplanes</taxon>
    </lineage>
</organism>
<evidence type="ECO:0000313" key="3">
    <source>
        <dbReference type="Proteomes" id="UP001597183"/>
    </source>
</evidence>
<reference evidence="3" key="1">
    <citation type="journal article" date="2019" name="Int. J. Syst. Evol. Microbiol.">
        <title>The Global Catalogue of Microorganisms (GCM) 10K type strain sequencing project: providing services to taxonomists for standard genome sequencing and annotation.</title>
        <authorList>
            <consortium name="The Broad Institute Genomics Platform"/>
            <consortium name="The Broad Institute Genome Sequencing Center for Infectious Disease"/>
            <person name="Wu L."/>
            <person name="Ma J."/>
        </authorList>
    </citation>
    <scope>NUCLEOTIDE SEQUENCE [LARGE SCALE GENOMIC DNA]</scope>
    <source>
        <strain evidence="3">CCM 7526</strain>
    </source>
</reference>
<evidence type="ECO:0000256" key="1">
    <source>
        <dbReference type="SAM" id="MobiDB-lite"/>
    </source>
</evidence>
<sequence length="343" mass="35053">MESDHADAVPPSGDQPPAEPPPEALPPSGDPPSPTDSPSTDSPPTDSLPIDAPATDVPATDVSRGGSPAAGSAGAGSFADASTGAGSSAGAGAGSSAGASARPDHPAAESAIAGDDGPSGDASSGADERSLPAEPQPAADSRVPDIQSVLAGDDRSPLAGARRVPNGDSAGAGDPAGAGDSAGAGDPASSDDPPTGREPHILLVHAVIRASREHDAWSTSGGPRPQLPRTWTELWRNAVRRQTDLAGEPEEEARRTVQAMLDQLTRLDREAAWFRADVARRDRAISETLLYGTRLGPDVPSRPAQLAWDRQRGLRPVDYAKITAIAAAQDEWLAAWNEWATTT</sequence>
<feature type="compositionally biased region" description="Pro residues" evidence="1">
    <location>
        <begin position="13"/>
        <end position="35"/>
    </location>
</feature>
<feature type="region of interest" description="Disordered" evidence="1">
    <location>
        <begin position="1"/>
        <end position="198"/>
    </location>
</feature>
<name>A0ABW4AN14_9ACTN</name>